<keyword evidence="1" id="KW-0472">Membrane</keyword>
<keyword evidence="1" id="KW-0812">Transmembrane</keyword>
<dbReference type="InterPro" id="IPR032479">
    <property type="entry name" value="DUF5058"/>
</dbReference>
<organism evidence="2 3">
    <name type="scientific">Candidatus Allocopromorpha excrementigallinarum</name>
    <dbReference type="NCBI Taxonomy" id="2840742"/>
    <lineage>
        <taxon>Bacteria</taxon>
        <taxon>Bacillati</taxon>
        <taxon>Bacillota</taxon>
        <taxon>Clostridia</taxon>
        <taxon>Eubacteriales</taxon>
        <taxon>Eubacteriaceae</taxon>
        <taxon>Eubacteriaceae incertae sedis</taxon>
        <taxon>Candidatus Allocopromorpha</taxon>
    </lineage>
</organism>
<name>A0A9D1I1Y8_9FIRM</name>
<feature type="transmembrane region" description="Helical" evidence="1">
    <location>
        <begin position="12"/>
        <end position="35"/>
    </location>
</feature>
<evidence type="ECO:0000256" key="1">
    <source>
        <dbReference type="SAM" id="Phobius"/>
    </source>
</evidence>
<dbReference type="Proteomes" id="UP000824090">
    <property type="component" value="Unassembled WGS sequence"/>
</dbReference>
<dbReference type="Pfam" id="PF16481">
    <property type="entry name" value="DUF5058"/>
    <property type="match status" value="1"/>
</dbReference>
<reference evidence="2" key="1">
    <citation type="submission" date="2020-10" db="EMBL/GenBank/DDBJ databases">
        <authorList>
            <person name="Gilroy R."/>
        </authorList>
    </citation>
    <scope>NUCLEOTIDE SEQUENCE</scope>
    <source>
        <strain evidence="2">ChiHcec3-6078</strain>
    </source>
</reference>
<protein>
    <submittedName>
        <fullName evidence="2">DUF5058 family protein</fullName>
    </submittedName>
</protein>
<keyword evidence="1" id="KW-1133">Transmembrane helix</keyword>
<comment type="caution">
    <text evidence="2">The sequence shown here is derived from an EMBL/GenBank/DDBJ whole genome shotgun (WGS) entry which is preliminary data.</text>
</comment>
<feature type="transmembrane region" description="Helical" evidence="1">
    <location>
        <begin position="56"/>
        <end position="77"/>
    </location>
</feature>
<feature type="transmembrane region" description="Helical" evidence="1">
    <location>
        <begin position="160"/>
        <end position="178"/>
    </location>
</feature>
<dbReference type="EMBL" id="DVMP01000152">
    <property type="protein sequence ID" value="HIU26462.1"/>
    <property type="molecule type" value="Genomic_DNA"/>
</dbReference>
<evidence type="ECO:0000313" key="3">
    <source>
        <dbReference type="Proteomes" id="UP000824090"/>
    </source>
</evidence>
<feature type="transmembrane region" description="Helical" evidence="1">
    <location>
        <begin position="119"/>
        <end position="140"/>
    </location>
</feature>
<accession>A0A9D1I1Y8</accession>
<feature type="transmembrane region" description="Helical" evidence="1">
    <location>
        <begin position="190"/>
        <end position="207"/>
    </location>
</feature>
<evidence type="ECO:0000313" key="2">
    <source>
        <dbReference type="EMBL" id="HIU26462.1"/>
    </source>
</evidence>
<reference evidence="2" key="2">
    <citation type="journal article" date="2021" name="PeerJ">
        <title>Extensive microbial diversity within the chicken gut microbiome revealed by metagenomics and culture.</title>
        <authorList>
            <person name="Gilroy R."/>
            <person name="Ravi A."/>
            <person name="Getino M."/>
            <person name="Pursley I."/>
            <person name="Horton D.L."/>
            <person name="Alikhan N.F."/>
            <person name="Baker D."/>
            <person name="Gharbi K."/>
            <person name="Hall N."/>
            <person name="Watson M."/>
            <person name="Adriaenssens E.M."/>
            <person name="Foster-Nyarko E."/>
            <person name="Jarju S."/>
            <person name="Secka A."/>
            <person name="Antonio M."/>
            <person name="Oren A."/>
            <person name="Chaudhuri R.R."/>
            <person name="La Ragione R."/>
            <person name="Hildebrand F."/>
            <person name="Pallen M.J."/>
        </authorList>
    </citation>
    <scope>NUCLEOTIDE SEQUENCE</scope>
    <source>
        <strain evidence="2">ChiHcec3-6078</strain>
    </source>
</reference>
<gene>
    <name evidence="2" type="ORF">IAC50_08230</name>
</gene>
<feature type="transmembrane region" description="Helical" evidence="1">
    <location>
        <begin position="219"/>
        <end position="236"/>
    </location>
</feature>
<proteinExistence type="predicted"/>
<sequence length="237" mass="25081">MDLQEIMNSPGLWIASSIMVIAVVGQAIFFLRASLKEAKLIGLQREQYVAGMRSSLITAIGPSFSPVIVLLSMIAVIGGPTTWMRLCDVGAGRTELAVVSLAAQAVGAEPGTDSFGLEAFTYSIWAMALNNLGWLVVVLITTHKMSGIVDKLYSKYDPKWIKLLMGGTILGLFAYLLSNQIAPGLMEGNLAPIVAAVASGGTMLIISKALAKHQRLQELALGISMIVGMAVAQIAFG</sequence>
<dbReference type="AlphaFoldDB" id="A0A9D1I1Y8"/>